<protein>
    <submittedName>
        <fullName evidence="4">Rho GTPase-activating protein 29-like protein</fullName>
    </submittedName>
</protein>
<accession>A0A443S072</accession>
<keyword evidence="1" id="KW-0343">GTPase activation</keyword>
<sequence length="133" mass="15006">MNSKNLGVIFGPCLLRQRPTNLPITNSVLAEYVNKARLVEFLITHSQKIFDGSLQPQDVTCSTGAVLQVNENSPSNPVLSPEERNSEQSRKSLSYSSEEVSFDHCRIALELDDVYVNKLIVFELFMLRCVLLF</sequence>
<dbReference type="Gene3D" id="1.10.555.10">
    <property type="entry name" value="Rho GTPase activation protein"/>
    <property type="match status" value="1"/>
</dbReference>
<dbReference type="EMBL" id="NCKV01014647">
    <property type="protein sequence ID" value="RWS20935.1"/>
    <property type="molecule type" value="Genomic_DNA"/>
</dbReference>
<dbReference type="PANTHER" id="PTHR15228">
    <property type="entry name" value="SPERMATHECAL PHYSIOLOGY VARIANT"/>
    <property type="match status" value="1"/>
</dbReference>
<feature type="region of interest" description="Disordered" evidence="2">
    <location>
        <begin position="70"/>
        <end position="92"/>
    </location>
</feature>
<dbReference type="Proteomes" id="UP000288716">
    <property type="component" value="Unassembled WGS sequence"/>
</dbReference>
<reference evidence="4 5" key="1">
    <citation type="journal article" date="2018" name="Gigascience">
        <title>Genomes of trombidid mites reveal novel predicted allergens and laterally-transferred genes associated with secondary metabolism.</title>
        <authorList>
            <person name="Dong X."/>
            <person name="Chaisiri K."/>
            <person name="Xia D."/>
            <person name="Armstrong S.D."/>
            <person name="Fang Y."/>
            <person name="Donnelly M.J."/>
            <person name="Kadowaki T."/>
            <person name="McGarry J.W."/>
            <person name="Darby A.C."/>
            <person name="Makepeace B.L."/>
        </authorList>
    </citation>
    <scope>NUCLEOTIDE SEQUENCE [LARGE SCALE GENOMIC DNA]</scope>
    <source>
        <strain evidence="4">UoL-UT</strain>
    </source>
</reference>
<dbReference type="GO" id="GO:0007165">
    <property type="term" value="P:signal transduction"/>
    <property type="evidence" value="ECO:0007669"/>
    <property type="project" value="InterPro"/>
</dbReference>
<evidence type="ECO:0000256" key="1">
    <source>
        <dbReference type="ARBA" id="ARBA00022468"/>
    </source>
</evidence>
<feature type="domain" description="Rho-GAP" evidence="3">
    <location>
        <begin position="1"/>
        <end position="50"/>
    </location>
</feature>
<evidence type="ECO:0000256" key="2">
    <source>
        <dbReference type="SAM" id="MobiDB-lite"/>
    </source>
</evidence>
<evidence type="ECO:0000259" key="3">
    <source>
        <dbReference type="PROSITE" id="PS50238"/>
    </source>
</evidence>
<dbReference type="PANTHER" id="PTHR15228:SF7">
    <property type="entry name" value="RHO GTPASE-ACTIVATING PROTEIN 29"/>
    <property type="match status" value="1"/>
</dbReference>
<dbReference type="GO" id="GO:0051056">
    <property type="term" value="P:regulation of small GTPase mediated signal transduction"/>
    <property type="evidence" value="ECO:0007669"/>
    <property type="project" value="UniProtKB-ARBA"/>
</dbReference>
<proteinExistence type="predicted"/>
<dbReference type="OrthoDB" id="79452at2759"/>
<comment type="caution">
    <text evidence="4">The sequence shown here is derived from an EMBL/GenBank/DDBJ whole genome shotgun (WGS) entry which is preliminary data.</text>
</comment>
<keyword evidence="5" id="KW-1185">Reference proteome</keyword>
<gene>
    <name evidence="4" type="ORF">B4U80_14928</name>
</gene>
<dbReference type="InterPro" id="IPR051025">
    <property type="entry name" value="RhoGAP"/>
</dbReference>
<feature type="compositionally biased region" description="Basic and acidic residues" evidence="2">
    <location>
        <begin position="81"/>
        <end position="90"/>
    </location>
</feature>
<dbReference type="AlphaFoldDB" id="A0A443S072"/>
<dbReference type="InterPro" id="IPR000198">
    <property type="entry name" value="RhoGAP_dom"/>
</dbReference>
<name>A0A443S072_9ACAR</name>
<dbReference type="STRING" id="299467.A0A443S072"/>
<dbReference type="InterPro" id="IPR008936">
    <property type="entry name" value="Rho_GTPase_activation_prot"/>
</dbReference>
<dbReference type="PROSITE" id="PS50238">
    <property type="entry name" value="RHOGAP"/>
    <property type="match status" value="1"/>
</dbReference>
<evidence type="ECO:0000313" key="5">
    <source>
        <dbReference type="Proteomes" id="UP000288716"/>
    </source>
</evidence>
<dbReference type="GO" id="GO:0005737">
    <property type="term" value="C:cytoplasm"/>
    <property type="evidence" value="ECO:0007669"/>
    <property type="project" value="TreeGrafter"/>
</dbReference>
<organism evidence="4 5">
    <name type="scientific">Leptotrombidium deliense</name>
    <dbReference type="NCBI Taxonomy" id="299467"/>
    <lineage>
        <taxon>Eukaryota</taxon>
        <taxon>Metazoa</taxon>
        <taxon>Ecdysozoa</taxon>
        <taxon>Arthropoda</taxon>
        <taxon>Chelicerata</taxon>
        <taxon>Arachnida</taxon>
        <taxon>Acari</taxon>
        <taxon>Acariformes</taxon>
        <taxon>Trombidiformes</taxon>
        <taxon>Prostigmata</taxon>
        <taxon>Anystina</taxon>
        <taxon>Parasitengona</taxon>
        <taxon>Trombiculoidea</taxon>
        <taxon>Trombiculidae</taxon>
        <taxon>Leptotrombidium</taxon>
    </lineage>
</organism>
<dbReference type="GO" id="GO:0005096">
    <property type="term" value="F:GTPase activator activity"/>
    <property type="evidence" value="ECO:0007669"/>
    <property type="project" value="UniProtKB-KW"/>
</dbReference>
<dbReference type="VEuPathDB" id="VectorBase:LDEU011105"/>
<evidence type="ECO:0000313" key="4">
    <source>
        <dbReference type="EMBL" id="RWS20935.1"/>
    </source>
</evidence>
<dbReference type="SUPFAM" id="SSF48350">
    <property type="entry name" value="GTPase activation domain, GAP"/>
    <property type="match status" value="1"/>
</dbReference>